<dbReference type="Proteomes" id="UP000466332">
    <property type="component" value="Unassembled WGS sequence"/>
</dbReference>
<name>A0A7X4KI53_9BURK</name>
<gene>
    <name evidence="3" type="ORF">GTP55_05245</name>
    <name evidence="2" type="ORF">GTP56_13435</name>
</gene>
<evidence type="ECO:0000313" key="2">
    <source>
        <dbReference type="EMBL" id="MYM73193.1"/>
    </source>
</evidence>
<accession>A0A7X4KI53</accession>
<dbReference type="InterPro" id="IPR057691">
    <property type="entry name" value="DUF7931"/>
</dbReference>
<dbReference type="EMBL" id="WWCR01000012">
    <property type="protein sequence ID" value="MYM73193.1"/>
    <property type="molecule type" value="Genomic_DNA"/>
</dbReference>
<dbReference type="AlphaFoldDB" id="A0A7X4KI53"/>
<evidence type="ECO:0000313" key="4">
    <source>
        <dbReference type="Proteomes" id="UP000466332"/>
    </source>
</evidence>
<feature type="domain" description="DUF7931" evidence="1">
    <location>
        <begin position="11"/>
        <end position="149"/>
    </location>
</feature>
<organism evidence="2 5">
    <name type="scientific">Duganella margarita</name>
    <dbReference type="NCBI Taxonomy" id="2692170"/>
    <lineage>
        <taxon>Bacteria</taxon>
        <taxon>Pseudomonadati</taxon>
        <taxon>Pseudomonadota</taxon>
        <taxon>Betaproteobacteria</taxon>
        <taxon>Burkholderiales</taxon>
        <taxon>Oxalobacteraceae</taxon>
        <taxon>Telluria group</taxon>
        <taxon>Duganella</taxon>
    </lineage>
</organism>
<dbReference type="RefSeq" id="WP_161043917.1">
    <property type="nucleotide sequence ID" value="NZ_WWCR01000012.1"/>
</dbReference>
<evidence type="ECO:0000313" key="5">
    <source>
        <dbReference type="Proteomes" id="UP000469734"/>
    </source>
</evidence>
<protein>
    <recommendedName>
        <fullName evidence="1">DUF7931 domain-containing protein</fullName>
    </recommendedName>
</protein>
<evidence type="ECO:0000313" key="3">
    <source>
        <dbReference type="EMBL" id="MYN38775.1"/>
    </source>
</evidence>
<dbReference type="Proteomes" id="UP000469734">
    <property type="component" value="Unassembled WGS sequence"/>
</dbReference>
<reference evidence="4 5" key="1">
    <citation type="submission" date="2019-12" db="EMBL/GenBank/DDBJ databases">
        <title>Novel species isolated from a subtropical stream in China.</title>
        <authorList>
            <person name="Lu H."/>
        </authorList>
    </citation>
    <scope>NUCLEOTIDE SEQUENCE [LARGE SCALE GENOMIC DNA]</scope>
    <source>
        <strain evidence="3 4">FT109W</strain>
        <strain evidence="2 5">FT134W</strain>
    </source>
</reference>
<keyword evidence="4" id="KW-1185">Reference proteome</keyword>
<proteinExistence type="predicted"/>
<sequence>MDRQVIPFTTRAEFQQHLATCLSGARHTLQMFDPDYSIWQLGSSATEAELRRFLHAGGKLQLVAHDGRLIEREAPRFLRLLKDYGHLIELRRTSPQLRQLTDSFCIADQRDMVRRFHADHFRGEASFNAPQDLQTSLERFLTIWIESTPALVANFAGL</sequence>
<dbReference type="EMBL" id="WWCS01000003">
    <property type="protein sequence ID" value="MYN38775.1"/>
    <property type="molecule type" value="Genomic_DNA"/>
</dbReference>
<comment type="caution">
    <text evidence="2">The sequence shown here is derived from an EMBL/GenBank/DDBJ whole genome shotgun (WGS) entry which is preliminary data.</text>
</comment>
<evidence type="ECO:0000259" key="1">
    <source>
        <dbReference type="Pfam" id="PF25559"/>
    </source>
</evidence>
<dbReference type="Pfam" id="PF25559">
    <property type="entry name" value="DUF7931"/>
    <property type="match status" value="1"/>
</dbReference>